<evidence type="ECO:0000256" key="1">
    <source>
        <dbReference type="SAM" id="MobiDB-lite"/>
    </source>
</evidence>
<reference evidence="2" key="2">
    <citation type="submission" date="2025-08" db="UniProtKB">
        <authorList>
            <consortium name="EnsemblFungi"/>
        </authorList>
    </citation>
    <scope>IDENTIFICATION</scope>
    <source>
        <strain evidence="2">4287 / CBS 123668 / FGSC 9935 / NRRL 34936</strain>
    </source>
</reference>
<evidence type="ECO:0000313" key="3">
    <source>
        <dbReference type="Proteomes" id="UP000002489"/>
    </source>
</evidence>
<feature type="compositionally biased region" description="Acidic residues" evidence="1">
    <location>
        <begin position="79"/>
        <end position="88"/>
    </location>
</feature>
<dbReference type="AlphaFoldDB" id="A0A0D2XMY7"/>
<protein>
    <submittedName>
        <fullName evidence="2">Uncharacterized protein</fullName>
    </submittedName>
</protein>
<proteinExistence type="predicted"/>
<feature type="region of interest" description="Disordered" evidence="1">
    <location>
        <begin position="75"/>
        <end position="103"/>
    </location>
</feature>
<evidence type="ECO:0000313" key="2">
    <source>
        <dbReference type="EnsemblFungi" id="FOXG_05315P0"/>
    </source>
</evidence>
<dbReference type="Proteomes" id="UP000002489">
    <property type="component" value="Unassembled WGS sequence"/>
</dbReference>
<dbReference type="EnsemblFungi" id="FOXG_05315T0">
    <property type="protein sequence ID" value="FOXG_05315P0"/>
    <property type="gene ID" value="FOXG_05315"/>
</dbReference>
<accession>A0A0D2XMY7</accession>
<sequence length="103" mass="10698">MTGNLLYYEGNFAGLAEAGKKGTSVVVGRAADAEMCADRTAEAAVAGMADMLRVYAVEASDMADTAEPEALMQNGDAEGFGENEEVEDMVGQSRRGTPGSDLL</sequence>
<organism evidence="2 3">
    <name type="scientific">Fusarium oxysporum (strain Fo5176)</name>
    <name type="common">Fusarium vascular wilt</name>
    <dbReference type="NCBI Taxonomy" id="660025"/>
    <lineage>
        <taxon>Eukaryota</taxon>
        <taxon>Fungi</taxon>
        <taxon>Dikarya</taxon>
        <taxon>Ascomycota</taxon>
        <taxon>Pezizomycotina</taxon>
        <taxon>Sordariomycetes</taxon>
        <taxon>Hypocreomycetidae</taxon>
        <taxon>Hypocreales</taxon>
        <taxon>Nectriaceae</taxon>
        <taxon>Fusarium</taxon>
        <taxon>Fusarium oxysporum species complex</taxon>
    </lineage>
</organism>
<reference evidence="3" key="1">
    <citation type="journal article" date="2012" name="Mol. Plant Microbe Interact.">
        <title>A highly conserved effector in Fusarium oxysporum is required for full virulence on Arabidopsis.</title>
        <authorList>
            <person name="Thatcher L.F."/>
            <person name="Gardiner D.M."/>
            <person name="Kazan K."/>
            <person name="Manners J."/>
        </authorList>
    </citation>
    <scope>NUCLEOTIDE SEQUENCE [LARGE SCALE GENOMIC DNA]</scope>
    <source>
        <strain evidence="3">Fo5176</strain>
    </source>
</reference>
<name>A0A0D2XMY7_FUSOF</name>